<evidence type="ECO:0000313" key="3">
    <source>
        <dbReference type="EMBL" id="TMQ49589.1"/>
    </source>
</evidence>
<evidence type="ECO:0000259" key="2">
    <source>
        <dbReference type="Pfam" id="PF09990"/>
    </source>
</evidence>
<gene>
    <name evidence="3" type="ORF">E6K71_04415</name>
</gene>
<feature type="transmembrane region" description="Helical" evidence="1">
    <location>
        <begin position="106"/>
        <end position="125"/>
    </location>
</feature>
<dbReference type="EMBL" id="VBOR01000055">
    <property type="protein sequence ID" value="TMQ49589.1"/>
    <property type="molecule type" value="Genomic_DNA"/>
</dbReference>
<reference evidence="3 4" key="1">
    <citation type="journal article" date="2019" name="Nat. Microbiol.">
        <title>Mediterranean grassland soil C-N compound turnover is dependent on rainfall and depth, and is mediated by genomically divergent microorganisms.</title>
        <authorList>
            <person name="Diamond S."/>
            <person name="Andeer P.F."/>
            <person name="Li Z."/>
            <person name="Crits-Christoph A."/>
            <person name="Burstein D."/>
            <person name="Anantharaman K."/>
            <person name="Lane K.R."/>
            <person name="Thomas B.C."/>
            <person name="Pan C."/>
            <person name="Northen T.R."/>
            <person name="Banfield J.F."/>
        </authorList>
    </citation>
    <scope>NUCLEOTIDE SEQUENCE [LARGE SCALE GENOMIC DNA]</scope>
    <source>
        <strain evidence="3">WS_1</strain>
    </source>
</reference>
<dbReference type="Pfam" id="PF09990">
    <property type="entry name" value="DUF2231"/>
    <property type="match status" value="1"/>
</dbReference>
<dbReference type="Proteomes" id="UP000316292">
    <property type="component" value="Unassembled WGS sequence"/>
</dbReference>
<feature type="transmembrane region" description="Helical" evidence="1">
    <location>
        <begin position="12"/>
        <end position="31"/>
    </location>
</feature>
<dbReference type="AlphaFoldDB" id="A0A538SDZ0"/>
<organism evidence="3 4">
    <name type="scientific">Eiseniibacteriota bacterium</name>
    <dbReference type="NCBI Taxonomy" id="2212470"/>
    <lineage>
        <taxon>Bacteria</taxon>
        <taxon>Candidatus Eiseniibacteriota</taxon>
    </lineage>
</organism>
<dbReference type="InterPro" id="IPR019251">
    <property type="entry name" value="DUF2231_TM"/>
</dbReference>
<proteinExistence type="predicted"/>
<accession>A0A538SDZ0</accession>
<keyword evidence="1" id="KW-0812">Transmembrane</keyword>
<feature type="transmembrane region" description="Helical" evidence="1">
    <location>
        <begin position="81"/>
        <end position="99"/>
    </location>
</feature>
<keyword evidence="1" id="KW-0472">Membrane</keyword>
<keyword evidence="1" id="KW-1133">Transmembrane helix</keyword>
<feature type="domain" description="DUF2231" evidence="2">
    <location>
        <begin position="5"/>
        <end position="138"/>
    </location>
</feature>
<evidence type="ECO:0000256" key="1">
    <source>
        <dbReference type="SAM" id="Phobius"/>
    </source>
</evidence>
<protein>
    <recommendedName>
        <fullName evidence="2">DUF2231 domain-containing protein</fullName>
    </recommendedName>
</protein>
<feature type="transmembrane region" description="Helical" evidence="1">
    <location>
        <begin position="38"/>
        <end position="61"/>
    </location>
</feature>
<name>A0A538SDZ0_UNCEI</name>
<sequence length="160" mass="16967">MFGLDLHPAVVHFPVALAAVGALVELIYLVVHRQWVRWFGPLLLTLALAGSGVAYFSGNAVHDKAVDQGVPHSAIEKHQDSCLWALGTLGLATLLSWAVRMSGRGLWLSTIVAIAAAGLTIYTGYLGGELVYRYGAGRVKAAARAPTGHAVPRTTKRGAR</sequence>
<evidence type="ECO:0000313" key="4">
    <source>
        <dbReference type="Proteomes" id="UP000316292"/>
    </source>
</evidence>
<comment type="caution">
    <text evidence="3">The sequence shown here is derived from an EMBL/GenBank/DDBJ whole genome shotgun (WGS) entry which is preliminary data.</text>
</comment>